<evidence type="ECO:0000313" key="5">
    <source>
        <dbReference type="EMBL" id="KKL97948.1"/>
    </source>
</evidence>
<dbReference type="Pfam" id="PF00005">
    <property type="entry name" value="ABC_tran"/>
    <property type="match status" value="1"/>
</dbReference>
<dbReference type="PANTHER" id="PTHR42711">
    <property type="entry name" value="ABC TRANSPORTER ATP-BINDING PROTEIN"/>
    <property type="match status" value="1"/>
</dbReference>
<dbReference type="Gene3D" id="3.40.50.300">
    <property type="entry name" value="P-loop containing nucleotide triphosphate hydrolases"/>
    <property type="match status" value="1"/>
</dbReference>
<proteinExistence type="predicted"/>
<gene>
    <name evidence="5" type="ORF">LCGC14_1829270</name>
</gene>
<evidence type="ECO:0000256" key="1">
    <source>
        <dbReference type="ARBA" id="ARBA00022448"/>
    </source>
</evidence>
<accession>A0A0F9GGT1</accession>
<dbReference type="GO" id="GO:0005524">
    <property type="term" value="F:ATP binding"/>
    <property type="evidence" value="ECO:0007669"/>
    <property type="project" value="UniProtKB-KW"/>
</dbReference>
<protein>
    <recommendedName>
        <fullName evidence="4">ABC transporter domain-containing protein</fullName>
    </recommendedName>
</protein>
<dbReference type="PANTHER" id="PTHR42711:SF18">
    <property type="entry name" value="ABC TRANSPORTER, ATP-BINDING PROTEIN"/>
    <property type="match status" value="1"/>
</dbReference>
<sequence length="83" mass="8940">MNGIETKSLVKEFGKTKAVDDISFNVEEGEIFGFLGPNGAGKTTTMMILTTLLKPTSGRAIVAGYDVVSQAKKVRENIGYVQQ</sequence>
<feature type="domain" description="ABC transporter" evidence="4">
    <location>
        <begin position="20"/>
        <end position="83"/>
    </location>
</feature>
<evidence type="ECO:0000256" key="3">
    <source>
        <dbReference type="ARBA" id="ARBA00022840"/>
    </source>
</evidence>
<dbReference type="SUPFAM" id="SSF52540">
    <property type="entry name" value="P-loop containing nucleoside triphosphate hydrolases"/>
    <property type="match status" value="1"/>
</dbReference>
<keyword evidence="1" id="KW-0813">Transport</keyword>
<comment type="caution">
    <text evidence="5">The sequence shown here is derived from an EMBL/GenBank/DDBJ whole genome shotgun (WGS) entry which is preliminary data.</text>
</comment>
<reference evidence="5" key="1">
    <citation type="journal article" date="2015" name="Nature">
        <title>Complex archaea that bridge the gap between prokaryotes and eukaryotes.</title>
        <authorList>
            <person name="Spang A."/>
            <person name="Saw J.H."/>
            <person name="Jorgensen S.L."/>
            <person name="Zaremba-Niedzwiedzka K."/>
            <person name="Martijn J."/>
            <person name="Lind A.E."/>
            <person name="van Eijk R."/>
            <person name="Schleper C."/>
            <person name="Guy L."/>
            <person name="Ettema T.J."/>
        </authorList>
    </citation>
    <scope>NUCLEOTIDE SEQUENCE</scope>
</reference>
<keyword evidence="3" id="KW-0067">ATP-binding</keyword>
<dbReference type="InterPro" id="IPR027417">
    <property type="entry name" value="P-loop_NTPase"/>
</dbReference>
<keyword evidence="2" id="KW-0547">Nucleotide-binding</keyword>
<dbReference type="InterPro" id="IPR050763">
    <property type="entry name" value="ABC_transporter_ATP-binding"/>
</dbReference>
<dbReference type="AlphaFoldDB" id="A0A0F9GGT1"/>
<name>A0A0F9GGT1_9ZZZZ</name>
<evidence type="ECO:0000256" key="2">
    <source>
        <dbReference type="ARBA" id="ARBA00022741"/>
    </source>
</evidence>
<feature type="non-terminal residue" evidence="5">
    <location>
        <position position="83"/>
    </location>
</feature>
<dbReference type="GO" id="GO:0016887">
    <property type="term" value="F:ATP hydrolysis activity"/>
    <property type="evidence" value="ECO:0007669"/>
    <property type="project" value="InterPro"/>
</dbReference>
<dbReference type="EMBL" id="LAZR01018039">
    <property type="protein sequence ID" value="KKL97948.1"/>
    <property type="molecule type" value="Genomic_DNA"/>
</dbReference>
<dbReference type="InterPro" id="IPR003439">
    <property type="entry name" value="ABC_transporter-like_ATP-bd"/>
</dbReference>
<evidence type="ECO:0000259" key="4">
    <source>
        <dbReference type="Pfam" id="PF00005"/>
    </source>
</evidence>
<organism evidence="5">
    <name type="scientific">marine sediment metagenome</name>
    <dbReference type="NCBI Taxonomy" id="412755"/>
    <lineage>
        <taxon>unclassified sequences</taxon>
        <taxon>metagenomes</taxon>
        <taxon>ecological metagenomes</taxon>
    </lineage>
</organism>